<reference evidence="3 4" key="1">
    <citation type="submission" date="2017-05" db="EMBL/GenBank/DDBJ databases">
        <title>Complete and WGS of Bordetella genogroups.</title>
        <authorList>
            <person name="Spilker T."/>
            <person name="LiPuma J."/>
        </authorList>
    </citation>
    <scope>NUCLEOTIDE SEQUENCE [LARGE SCALE GENOMIC DNA]</scope>
    <source>
        <strain evidence="3 4">AU9919</strain>
    </source>
</reference>
<proteinExistence type="inferred from homology"/>
<organism evidence="3 4">
    <name type="scientific">Bordetella genomosp. 4</name>
    <dbReference type="NCBI Taxonomy" id="463044"/>
    <lineage>
        <taxon>Bacteria</taxon>
        <taxon>Pseudomonadati</taxon>
        <taxon>Pseudomonadota</taxon>
        <taxon>Betaproteobacteria</taxon>
        <taxon>Burkholderiales</taxon>
        <taxon>Alcaligenaceae</taxon>
        <taxon>Bordetella</taxon>
    </lineage>
</organism>
<dbReference type="EMBL" id="NEVQ01000003">
    <property type="protein sequence ID" value="OZI64776.1"/>
    <property type="molecule type" value="Genomic_DNA"/>
</dbReference>
<evidence type="ECO:0000313" key="4">
    <source>
        <dbReference type="Proteomes" id="UP000216885"/>
    </source>
</evidence>
<sequence length="349" mass="36758">MTQAREKIVVQEAQLTELGIRAFEGLGLPHQDAVDVVRILVLADLFGLSTHGLSRIESYGERLQLSGINARPNIQVTSPAPGLRLVAGDNAVGPLVGMHALRAAMQAAEQCGVGIAFARQSNHFGPISPYGLIAAEAGFASIIGSNATTTIAPWGGTDARVGNSPIGFAVPNPGGNPFLLDMAMSVVARAKIRNALKAGAAIPDTWATDAFGRPTTDPKQALDGFLLPIGGHKGYGLALMVDLFAGLLSGAAYLTHVKSWVDAPDEPQNLGHFFLLIDAKRLGSTQWLTDRMNDFASILHDSPPADAERPVIQPGDIELSRLKAQRADGIAIEPEVLALLRKHAGELAA</sequence>
<protein>
    <submittedName>
        <fullName evidence="3">Hydroxyacid dehydrogenase</fullName>
    </submittedName>
</protein>
<dbReference type="SUPFAM" id="SSF89733">
    <property type="entry name" value="L-sulfolactate dehydrogenase-like"/>
    <property type="match status" value="1"/>
</dbReference>
<evidence type="ECO:0000313" key="3">
    <source>
        <dbReference type="EMBL" id="OZI64776.1"/>
    </source>
</evidence>
<keyword evidence="2" id="KW-0560">Oxidoreductase</keyword>
<comment type="caution">
    <text evidence="3">The sequence shown here is derived from an EMBL/GenBank/DDBJ whole genome shotgun (WGS) entry which is preliminary data.</text>
</comment>
<name>A0A261USA2_9BORD</name>
<dbReference type="Proteomes" id="UP000216885">
    <property type="component" value="Unassembled WGS sequence"/>
</dbReference>
<dbReference type="PANTHER" id="PTHR11091">
    <property type="entry name" value="OXIDOREDUCTASE-RELATED"/>
    <property type="match status" value="1"/>
</dbReference>
<dbReference type="Gene3D" id="1.10.1530.10">
    <property type="match status" value="1"/>
</dbReference>
<dbReference type="AlphaFoldDB" id="A0A261USA2"/>
<dbReference type="InterPro" id="IPR036111">
    <property type="entry name" value="Mal/L-sulfo/L-lacto_DH-like_sf"/>
</dbReference>
<comment type="similarity">
    <text evidence="1">Belongs to the LDH2/MDH2 oxidoreductase family.</text>
</comment>
<accession>A0A261USA2</accession>
<evidence type="ECO:0000256" key="1">
    <source>
        <dbReference type="ARBA" id="ARBA00006056"/>
    </source>
</evidence>
<dbReference type="RefSeq" id="WP_094837219.1">
    <property type="nucleotide sequence ID" value="NZ_NEVQ01000003.1"/>
</dbReference>
<evidence type="ECO:0000256" key="2">
    <source>
        <dbReference type="ARBA" id="ARBA00023002"/>
    </source>
</evidence>
<dbReference type="GO" id="GO:0016491">
    <property type="term" value="F:oxidoreductase activity"/>
    <property type="evidence" value="ECO:0007669"/>
    <property type="project" value="UniProtKB-KW"/>
</dbReference>
<dbReference type="InterPro" id="IPR043143">
    <property type="entry name" value="Mal/L-sulf/L-lact_DH-like_NADP"/>
</dbReference>
<keyword evidence="4" id="KW-1185">Reference proteome</keyword>
<dbReference type="InterPro" id="IPR003767">
    <property type="entry name" value="Malate/L-lactate_DH-like"/>
</dbReference>
<gene>
    <name evidence="3" type="ORF">CAL20_03780</name>
</gene>
<dbReference type="Gene3D" id="3.30.1370.60">
    <property type="entry name" value="Hypothetical oxidoreductase yiak, domain 2"/>
    <property type="match status" value="1"/>
</dbReference>
<dbReference type="InterPro" id="IPR043144">
    <property type="entry name" value="Mal/L-sulf/L-lact_DH-like_ah"/>
</dbReference>
<dbReference type="Pfam" id="PF02615">
    <property type="entry name" value="Ldh_2"/>
    <property type="match status" value="1"/>
</dbReference>
<dbReference type="PANTHER" id="PTHR11091:SF0">
    <property type="entry name" value="MALATE DEHYDROGENASE"/>
    <property type="match status" value="1"/>
</dbReference>